<gene>
    <name evidence="1" type="ORF">ICL07_19825</name>
</gene>
<dbReference type="Proteomes" id="UP000659124">
    <property type="component" value="Unassembled WGS sequence"/>
</dbReference>
<sequence>MNVFLFIPETFSMQIHSLVCSTLKQIWLFGIFFCCMNHLNAQIPIKSCKTFIYIDALKSAMSLELSPDTVTISEGEAFYLRMFLKSCKGAMYFERYSKSSNKIVFSGNYQDAVKLDTVDAWAVDPMTGIRTPRKATHYRPSRAGIWKYYDDKGELLKEEEYRAGQLLMSKK</sequence>
<organism evidence="1 2">
    <name type="scientific">Chitinophaga qingshengii</name>
    <dbReference type="NCBI Taxonomy" id="1569794"/>
    <lineage>
        <taxon>Bacteria</taxon>
        <taxon>Pseudomonadati</taxon>
        <taxon>Bacteroidota</taxon>
        <taxon>Chitinophagia</taxon>
        <taxon>Chitinophagales</taxon>
        <taxon>Chitinophagaceae</taxon>
        <taxon>Chitinophaga</taxon>
    </lineage>
</organism>
<dbReference type="RefSeq" id="WP_188089754.1">
    <property type="nucleotide sequence ID" value="NZ_JACVFC010000002.1"/>
</dbReference>
<name>A0ABR7TQ80_9BACT</name>
<evidence type="ECO:0000313" key="2">
    <source>
        <dbReference type="Proteomes" id="UP000659124"/>
    </source>
</evidence>
<protein>
    <recommendedName>
        <fullName evidence="3">Toxin-antitoxin system YwqK family antitoxin</fullName>
    </recommendedName>
</protein>
<evidence type="ECO:0008006" key="3">
    <source>
        <dbReference type="Google" id="ProtNLM"/>
    </source>
</evidence>
<proteinExistence type="predicted"/>
<reference evidence="1 2" key="1">
    <citation type="submission" date="2020-09" db="EMBL/GenBank/DDBJ databases">
        <title>Genome sequences of type strains of Chitinophaga qingshengii and Chitinophaga varians.</title>
        <authorList>
            <person name="Kittiwongwattana C."/>
        </authorList>
    </citation>
    <scope>NUCLEOTIDE SEQUENCE [LARGE SCALE GENOMIC DNA]</scope>
    <source>
        <strain evidence="1 2">JCM 30026</strain>
    </source>
</reference>
<comment type="caution">
    <text evidence="1">The sequence shown here is derived from an EMBL/GenBank/DDBJ whole genome shotgun (WGS) entry which is preliminary data.</text>
</comment>
<keyword evidence="2" id="KW-1185">Reference proteome</keyword>
<accession>A0ABR7TQ80</accession>
<dbReference type="EMBL" id="JACVFC010000002">
    <property type="protein sequence ID" value="MBC9932645.1"/>
    <property type="molecule type" value="Genomic_DNA"/>
</dbReference>
<evidence type="ECO:0000313" key="1">
    <source>
        <dbReference type="EMBL" id="MBC9932645.1"/>
    </source>
</evidence>